<reference evidence="1 2" key="1">
    <citation type="journal article" date="2018" name="Biotechnol. Biofuels">
        <title>Integrative visual omics of the white-rot fungus Polyporus brumalis exposes the biotechnological potential of its oxidative enzymes for delignifying raw plant biomass.</title>
        <authorList>
            <person name="Miyauchi S."/>
            <person name="Rancon A."/>
            <person name="Drula E."/>
            <person name="Hage H."/>
            <person name="Chaduli D."/>
            <person name="Favel A."/>
            <person name="Grisel S."/>
            <person name="Henrissat B."/>
            <person name="Herpoel-Gimbert I."/>
            <person name="Ruiz-Duenas F.J."/>
            <person name="Chevret D."/>
            <person name="Hainaut M."/>
            <person name="Lin J."/>
            <person name="Wang M."/>
            <person name="Pangilinan J."/>
            <person name="Lipzen A."/>
            <person name="Lesage-Meessen L."/>
            <person name="Navarro D."/>
            <person name="Riley R."/>
            <person name="Grigoriev I.V."/>
            <person name="Zhou S."/>
            <person name="Raouche S."/>
            <person name="Rosso M.N."/>
        </authorList>
    </citation>
    <scope>NUCLEOTIDE SEQUENCE [LARGE SCALE GENOMIC DNA]</scope>
    <source>
        <strain evidence="1 2">BRFM 1820</strain>
    </source>
</reference>
<evidence type="ECO:0000313" key="2">
    <source>
        <dbReference type="Proteomes" id="UP000256964"/>
    </source>
</evidence>
<dbReference type="AlphaFoldDB" id="A0A371DBJ5"/>
<dbReference type="Proteomes" id="UP000256964">
    <property type="component" value="Unassembled WGS sequence"/>
</dbReference>
<sequence>MRCNKTQPRRSSGRPSCRAAGDPDYHHLCSSFNISVCRSCPSGWQYKGRDATWACFSAIDGLDLAPHSFHLKNPVPRRPLLHFADSSTTTYVPDFTKVIKTMKLFNSLLATTSLILPALAGMGEISLPHPGTQIAPGASFNFSYEIRGDYCTSSYAFSVYLITDVPTSAAPSEVFMGGYFFGRFDAPNYPAVPYPKNPAPPSLTMPDFSKPQGGWGAGQAVSDKTFQLAVLEEWDGCDPTGPVGRKISLAAVPVVYNATAQSA</sequence>
<keyword evidence="2" id="KW-1185">Reference proteome</keyword>
<accession>A0A371DBJ5</accession>
<dbReference type="EMBL" id="KZ857402">
    <property type="protein sequence ID" value="RDX49903.1"/>
    <property type="molecule type" value="Genomic_DNA"/>
</dbReference>
<proteinExistence type="predicted"/>
<name>A0A371DBJ5_9APHY</name>
<organism evidence="1 2">
    <name type="scientific">Lentinus brumalis</name>
    <dbReference type="NCBI Taxonomy" id="2498619"/>
    <lineage>
        <taxon>Eukaryota</taxon>
        <taxon>Fungi</taxon>
        <taxon>Dikarya</taxon>
        <taxon>Basidiomycota</taxon>
        <taxon>Agaricomycotina</taxon>
        <taxon>Agaricomycetes</taxon>
        <taxon>Polyporales</taxon>
        <taxon>Polyporaceae</taxon>
        <taxon>Lentinus</taxon>
    </lineage>
</organism>
<gene>
    <name evidence="1" type="ORF">OH76DRAFT_495392</name>
</gene>
<dbReference type="OrthoDB" id="3944184at2759"/>
<protein>
    <submittedName>
        <fullName evidence="1">Uncharacterized protein</fullName>
    </submittedName>
</protein>
<evidence type="ECO:0000313" key="1">
    <source>
        <dbReference type="EMBL" id="RDX49903.1"/>
    </source>
</evidence>